<keyword evidence="2" id="KW-1185">Reference proteome</keyword>
<gene>
    <name evidence="1" type="ORF">Q765_05940</name>
</gene>
<evidence type="ECO:0000313" key="1">
    <source>
        <dbReference type="EMBL" id="KGO87210.1"/>
    </source>
</evidence>
<name>A0A0A2MFZ4_9FLAO</name>
<comment type="caution">
    <text evidence="1">The sequence shown here is derived from an EMBL/GenBank/DDBJ whole genome shotgun (WGS) entry which is preliminary data.</text>
</comment>
<dbReference type="eggNOG" id="ENOG503377E">
    <property type="taxonomic scope" value="Bacteria"/>
</dbReference>
<reference evidence="1 2" key="1">
    <citation type="submission" date="2013-09" db="EMBL/GenBank/DDBJ databases">
        <authorList>
            <person name="Zeng Z."/>
            <person name="Chen C."/>
        </authorList>
    </citation>
    <scope>NUCLEOTIDE SEQUENCE [LARGE SCALE GENOMIC DNA]</scope>
    <source>
        <strain evidence="1 2">WB 3.3-2</strain>
    </source>
</reference>
<dbReference type="STRING" id="1121895.GCA_000378485_02122"/>
<dbReference type="EMBL" id="JRLX01000005">
    <property type="protein sequence ID" value="KGO87210.1"/>
    <property type="molecule type" value="Genomic_DNA"/>
</dbReference>
<protein>
    <submittedName>
        <fullName evidence="1">Uncharacterized protein</fullName>
    </submittedName>
</protein>
<dbReference type="RefSeq" id="WP_020213280.1">
    <property type="nucleotide sequence ID" value="NZ_JRLX01000005.1"/>
</dbReference>
<sequence>MLKEFNDLEWHDARLEKITIDRYNSDKVKNVDSIELTIKWPSQSKNKIVFENVYQANLNMNFGVIAEDSIYIAHIKEESKEAELIKDKWIKLYKGIENLICFEIVTNTTNSNIQIFAMSFSIVEL</sequence>
<organism evidence="1 2">
    <name type="scientific">Flavobacterium rivuli WB 3.3-2 = DSM 21788</name>
    <dbReference type="NCBI Taxonomy" id="1121895"/>
    <lineage>
        <taxon>Bacteria</taxon>
        <taxon>Pseudomonadati</taxon>
        <taxon>Bacteroidota</taxon>
        <taxon>Flavobacteriia</taxon>
        <taxon>Flavobacteriales</taxon>
        <taxon>Flavobacteriaceae</taxon>
        <taxon>Flavobacterium</taxon>
    </lineage>
</organism>
<dbReference type="OrthoDB" id="677693at2"/>
<dbReference type="AlphaFoldDB" id="A0A0A2MFZ4"/>
<accession>A0A0A2MFZ4</accession>
<proteinExistence type="predicted"/>
<evidence type="ECO:0000313" key="2">
    <source>
        <dbReference type="Proteomes" id="UP000030152"/>
    </source>
</evidence>
<dbReference type="Proteomes" id="UP000030152">
    <property type="component" value="Unassembled WGS sequence"/>
</dbReference>